<reference evidence="2 3" key="1">
    <citation type="submission" date="2016-07" db="EMBL/GenBank/DDBJ databases">
        <title>Genome analysis of Flavihumibacter stibioxidans YS-17.</title>
        <authorList>
            <person name="Shi K."/>
            <person name="Han Y."/>
            <person name="Wang G."/>
        </authorList>
    </citation>
    <scope>NUCLEOTIDE SEQUENCE [LARGE SCALE GENOMIC DNA]</scope>
    <source>
        <strain evidence="2 3">YS-17</strain>
    </source>
</reference>
<dbReference type="Proteomes" id="UP000765802">
    <property type="component" value="Unassembled WGS sequence"/>
</dbReference>
<comment type="caution">
    <text evidence="2">The sequence shown here is derived from an EMBL/GenBank/DDBJ whole genome shotgun (WGS) entry which is preliminary data.</text>
</comment>
<keyword evidence="1" id="KW-1133">Transmembrane helix</keyword>
<dbReference type="EMBL" id="MBUA01000001">
    <property type="protein sequence ID" value="MBC6489971.1"/>
    <property type="molecule type" value="Genomic_DNA"/>
</dbReference>
<keyword evidence="3" id="KW-1185">Reference proteome</keyword>
<evidence type="ECO:0000313" key="3">
    <source>
        <dbReference type="Proteomes" id="UP000765802"/>
    </source>
</evidence>
<protein>
    <submittedName>
        <fullName evidence="2">Uncharacterized protein</fullName>
    </submittedName>
</protein>
<dbReference type="InterPro" id="IPR057695">
    <property type="entry name" value="DUF7935"/>
</dbReference>
<organism evidence="2 3">
    <name type="scientific">Flavihumibacter stibioxidans</name>
    <dbReference type="NCBI Taxonomy" id="1834163"/>
    <lineage>
        <taxon>Bacteria</taxon>
        <taxon>Pseudomonadati</taxon>
        <taxon>Bacteroidota</taxon>
        <taxon>Chitinophagia</taxon>
        <taxon>Chitinophagales</taxon>
        <taxon>Chitinophagaceae</taxon>
        <taxon>Flavihumibacter</taxon>
    </lineage>
</organism>
<proteinExistence type="predicted"/>
<dbReference type="RefSeq" id="WP_187255301.1">
    <property type="nucleotide sequence ID" value="NZ_JBHULF010000006.1"/>
</dbReference>
<keyword evidence="1" id="KW-0472">Membrane</keyword>
<accession>A0ABR7M4Y5</accession>
<name>A0ABR7M4Y5_9BACT</name>
<evidence type="ECO:0000256" key="1">
    <source>
        <dbReference type="SAM" id="Phobius"/>
    </source>
</evidence>
<sequence>MDTSTMIFIAVGLIAVIAGLYIYFYNKDKKTLPEAPAAPGSQELAHSKQLRLQAYERLVILAERIALPNLISRSNEPGLDKRSMQQLLTQTIRQEFDYNLSQQIYVSNEAWEAIRNLKEQNIHIINQIASILPEDISGVELNKKVIEFIMNQPQGSMHTMVQEALSYEARKLMA</sequence>
<evidence type="ECO:0000313" key="2">
    <source>
        <dbReference type="EMBL" id="MBC6489971.1"/>
    </source>
</evidence>
<keyword evidence="1" id="KW-0812">Transmembrane</keyword>
<gene>
    <name evidence="2" type="ORF">BC349_03255</name>
</gene>
<dbReference type="Pfam" id="PF25589">
    <property type="entry name" value="DUF7935"/>
    <property type="match status" value="1"/>
</dbReference>
<feature type="transmembrane region" description="Helical" evidence="1">
    <location>
        <begin position="6"/>
        <end position="24"/>
    </location>
</feature>